<dbReference type="PANTHER" id="PTHR47505:SF1">
    <property type="entry name" value="DNA UTILIZATION PROTEIN YHGH"/>
    <property type="match status" value="1"/>
</dbReference>
<evidence type="ECO:0000256" key="1">
    <source>
        <dbReference type="ARBA" id="ARBA00008007"/>
    </source>
</evidence>
<comment type="similarity">
    <text evidence="1">Belongs to the ComF/GntX family.</text>
</comment>
<dbReference type="Pfam" id="PF18912">
    <property type="entry name" value="DZR_2"/>
    <property type="match status" value="1"/>
</dbReference>
<evidence type="ECO:0000259" key="2">
    <source>
        <dbReference type="Pfam" id="PF18912"/>
    </source>
</evidence>
<protein>
    <recommendedName>
        <fullName evidence="2">Double zinc ribbon domain-containing protein</fullName>
    </recommendedName>
</protein>
<dbReference type="Proteomes" id="UP000034471">
    <property type="component" value="Unassembled WGS sequence"/>
</dbReference>
<dbReference type="SUPFAM" id="SSF53271">
    <property type="entry name" value="PRTase-like"/>
    <property type="match status" value="1"/>
</dbReference>
<name>A0A0G0JPR8_9BACT</name>
<dbReference type="InterPro" id="IPR000836">
    <property type="entry name" value="PRTase_dom"/>
</dbReference>
<gene>
    <name evidence="3" type="ORF">US54_C0001G0039</name>
</gene>
<reference evidence="3 4" key="1">
    <citation type="journal article" date="2015" name="Nature">
        <title>rRNA introns, odd ribosomes, and small enigmatic genomes across a large radiation of phyla.</title>
        <authorList>
            <person name="Brown C.T."/>
            <person name="Hug L.A."/>
            <person name="Thomas B.C."/>
            <person name="Sharon I."/>
            <person name="Castelle C.J."/>
            <person name="Singh A."/>
            <person name="Wilkins M.J."/>
            <person name="Williams K.H."/>
            <person name="Banfield J.F."/>
        </authorList>
    </citation>
    <scope>NUCLEOTIDE SEQUENCE [LARGE SCALE GENOMIC DNA]</scope>
</reference>
<dbReference type="Gene3D" id="3.40.50.2020">
    <property type="match status" value="1"/>
</dbReference>
<accession>A0A0G0JPR8</accession>
<evidence type="ECO:0000313" key="4">
    <source>
        <dbReference type="Proteomes" id="UP000034471"/>
    </source>
</evidence>
<proteinExistence type="inferred from homology"/>
<dbReference type="AlphaFoldDB" id="A0A0G0JPR8"/>
<sequence length="227" mass="25496">MFFDILFPARCVGCARIGSSICSNCVKEIYPIQKDLCPGCFQSSPDGKTHARCYAKTHLDGALAIVRFCGVTKKIIKEAKYQRAHKALKDFFMHIPKHWFNKVQKLPYKNISAALCPIPLHKTRQNIRGFNQAEILANHFKQEIKLPVEDLLVRIKNTPPQAQQKSRALRKANIYGAFQTKISKKLPSTIILIDDLYTSASTANEAARTLKKSGTTQVFLLALAHGQ</sequence>
<dbReference type="PANTHER" id="PTHR47505">
    <property type="entry name" value="DNA UTILIZATION PROTEIN YHGH"/>
    <property type="match status" value="1"/>
</dbReference>
<dbReference type="InterPro" id="IPR029057">
    <property type="entry name" value="PRTase-like"/>
</dbReference>
<dbReference type="CDD" id="cd06223">
    <property type="entry name" value="PRTases_typeI"/>
    <property type="match status" value="1"/>
</dbReference>
<organism evidence="3 4">
    <name type="scientific">Candidatus Roizmanbacteria bacterium GW2011_GWA2_37_7</name>
    <dbReference type="NCBI Taxonomy" id="1618481"/>
    <lineage>
        <taxon>Bacteria</taxon>
        <taxon>Candidatus Roizmaniibacteriota</taxon>
    </lineage>
</organism>
<dbReference type="InterPro" id="IPR044005">
    <property type="entry name" value="DZR_2"/>
</dbReference>
<dbReference type="EMBL" id="LBTJ01000001">
    <property type="protein sequence ID" value="KKQ38914.1"/>
    <property type="molecule type" value="Genomic_DNA"/>
</dbReference>
<comment type="caution">
    <text evidence="3">The sequence shown here is derived from an EMBL/GenBank/DDBJ whole genome shotgun (WGS) entry which is preliminary data.</text>
</comment>
<dbReference type="InterPro" id="IPR051910">
    <property type="entry name" value="ComF/GntX_DNA_util-trans"/>
</dbReference>
<feature type="domain" description="Double zinc ribbon" evidence="2">
    <location>
        <begin position="3"/>
        <end position="53"/>
    </location>
</feature>
<dbReference type="STRING" id="1618481.US54_C0001G0039"/>
<evidence type="ECO:0000313" key="3">
    <source>
        <dbReference type="EMBL" id="KKQ38914.1"/>
    </source>
</evidence>